<dbReference type="EMBL" id="FNQM01000015">
    <property type="protein sequence ID" value="SEA87771.1"/>
    <property type="molecule type" value="Genomic_DNA"/>
</dbReference>
<gene>
    <name evidence="2" type="ORF">SAMN05444370_11569</name>
</gene>
<evidence type="ECO:0000313" key="3">
    <source>
        <dbReference type="Proteomes" id="UP000198703"/>
    </source>
</evidence>
<reference evidence="2 3" key="1">
    <citation type="submission" date="2016-10" db="EMBL/GenBank/DDBJ databases">
        <authorList>
            <person name="de Groot N.N."/>
        </authorList>
    </citation>
    <scope>NUCLEOTIDE SEQUENCE [LARGE SCALE GENOMIC DNA]</scope>
    <source>
        <strain evidence="2 3">DSM 15345</strain>
    </source>
</reference>
<keyword evidence="3" id="KW-1185">Reference proteome</keyword>
<sequence length="79" mass="8570">MTAIITVTDDEIIIAPLGDDEDLPELDGLEPPEIDGDEDFGPVTLLIDHDEDEQDAVLRLAVSDIAWARRSLRSAALTA</sequence>
<dbReference type="AlphaFoldDB" id="A0A1H4ERW7"/>
<proteinExistence type="predicted"/>
<dbReference type="Proteomes" id="UP000198703">
    <property type="component" value="Unassembled WGS sequence"/>
</dbReference>
<evidence type="ECO:0000256" key="1">
    <source>
        <dbReference type="SAM" id="MobiDB-lite"/>
    </source>
</evidence>
<evidence type="ECO:0000313" key="2">
    <source>
        <dbReference type="EMBL" id="SEA87771.1"/>
    </source>
</evidence>
<feature type="region of interest" description="Disordered" evidence="1">
    <location>
        <begin position="17"/>
        <end position="41"/>
    </location>
</feature>
<feature type="compositionally biased region" description="Acidic residues" evidence="1">
    <location>
        <begin position="17"/>
        <end position="40"/>
    </location>
</feature>
<organism evidence="2 3">
    <name type="scientific">Rubrimonas cliftonensis</name>
    <dbReference type="NCBI Taxonomy" id="89524"/>
    <lineage>
        <taxon>Bacteria</taxon>
        <taxon>Pseudomonadati</taxon>
        <taxon>Pseudomonadota</taxon>
        <taxon>Alphaproteobacteria</taxon>
        <taxon>Rhodobacterales</taxon>
        <taxon>Paracoccaceae</taxon>
        <taxon>Rubrimonas</taxon>
    </lineage>
</organism>
<protein>
    <submittedName>
        <fullName evidence="2">Uncharacterized protein</fullName>
    </submittedName>
</protein>
<accession>A0A1H4ERW7</accession>
<name>A0A1H4ERW7_9RHOB</name>